<comment type="similarity">
    <text evidence="2 12">Belongs to the TrkH potassium transport family.</text>
</comment>
<feature type="transmembrane region" description="Helical" evidence="13">
    <location>
        <begin position="236"/>
        <end position="255"/>
    </location>
</feature>
<evidence type="ECO:0000256" key="7">
    <source>
        <dbReference type="ARBA" id="ARBA00022692"/>
    </source>
</evidence>
<name>A0ABT5IYG0_9NEIS</name>
<proteinExistence type="inferred from homology"/>
<sequence length="484" mass="53272">MSKLLPIIHVLSKLILLSAVMFLVPCAVSWYFQDGTWRHFLHSAAAGLLIGSGSWLATRRFERELKPRDGFILVTLLWLGFTAMSAVPLWLYLPGLSVTDAFFEAMSALTTTGATTLQGLEQLAPAMNFWRHFLSWLGGMGIIVLAVAVLPMLGIGGMQLYKAEIPGPMKETKLAPRIGQTAKNLWYVYSALTVICFVCLYLAGMTPLDALCHAFTAVALGGFSTYDQSVGYFDSLLIEAILIVFMLLGALNFATHFTAWQRKSLRGYWQDIEARYVLGLLAASVLLASVYLWWQGVYDFATALRHVAFNLVSVATDTGYASVDYAQWPMLVPLWMLFLSCITVSSGSCGGGIKMIRTLVLTRQSYREMGNLLHPRAVLPLIIGGRTIPERIAQSVLGFIFVYFMSVVMLSFVLIGSGMDFLSAFTAILACINNVGPGLGTVGPAGNYAALNDFQTWVCSFAMLLGRLEIFSILILFTPAFWRK</sequence>
<evidence type="ECO:0000256" key="4">
    <source>
        <dbReference type="ARBA" id="ARBA00022475"/>
    </source>
</evidence>
<feature type="transmembrane region" description="Helical" evidence="13">
    <location>
        <begin position="70"/>
        <end position="93"/>
    </location>
</feature>
<evidence type="ECO:0000256" key="8">
    <source>
        <dbReference type="ARBA" id="ARBA00022958"/>
    </source>
</evidence>
<keyword evidence="10 12" id="KW-0406">Ion transport</keyword>
<feature type="transmembrane region" description="Helical" evidence="13">
    <location>
        <begin position="334"/>
        <end position="353"/>
    </location>
</feature>
<dbReference type="InterPro" id="IPR004772">
    <property type="entry name" value="TrkH"/>
</dbReference>
<dbReference type="EMBL" id="JAQQLF010000011">
    <property type="protein sequence ID" value="MDC7717615.1"/>
    <property type="molecule type" value="Genomic_DNA"/>
</dbReference>
<feature type="transmembrane region" description="Helical" evidence="13">
    <location>
        <begin position="461"/>
        <end position="482"/>
    </location>
</feature>
<feature type="transmembrane region" description="Helical" evidence="13">
    <location>
        <begin position="12"/>
        <end position="33"/>
    </location>
</feature>
<protein>
    <recommendedName>
        <fullName evidence="12">Trk system potassium uptake protein</fullName>
    </recommendedName>
</protein>
<dbReference type="PIRSF" id="PIRSF006247">
    <property type="entry name" value="TrkH"/>
    <property type="match status" value="1"/>
</dbReference>
<comment type="function">
    <text evidence="12">Low-affinity potassium transport system. Interacts with Trk system potassium uptake protein TrkA.</text>
</comment>
<gene>
    <name evidence="14" type="ORF">PQU95_10370</name>
</gene>
<reference evidence="14 15" key="1">
    <citation type="submission" date="2023-01" db="EMBL/GenBank/DDBJ databases">
        <title>Novel species of the genus Vogesella isolated from rivers.</title>
        <authorList>
            <person name="Lu H."/>
        </authorList>
    </citation>
    <scope>NUCLEOTIDE SEQUENCE [LARGE SCALE GENOMIC DNA]</scope>
    <source>
        <strain evidence="14 15">DC21W</strain>
    </source>
</reference>
<evidence type="ECO:0000256" key="9">
    <source>
        <dbReference type="ARBA" id="ARBA00022989"/>
    </source>
</evidence>
<evidence type="ECO:0000256" key="10">
    <source>
        <dbReference type="ARBA" id="ARBA00023065"/>
    </source>
</evidence>
<dbReference type="PANTHER" id="PTHR32024">
    <property type="entry name" value="TRK SYSTEM POTASSIUM UPTAKE PROTEIN TRKG-RELATED"/>
    <property type="match status" value="1"/>
</dbReference>
<feature type="transmembrane region" description="Helical" evidence="13">
    <location>
        <begin position="133"/>
        <end position="153"/>
    </location>
</feature>
<keyword evidence="3 12" id="KW-0813">Transport</keyword>
<dbReference type="PANTHER" id="PTHR32024:SF2">
    <property type="entry name" value="TRK SYSTEM POTASSIUM UPTAKE PROTEIN TRKG-RELATED"/>
    <property type="match status" value="1"/>
</dbReference>
<keyword evidence="5 12" id="KW-0997">Cell inner membrane</keyword>
<dbReference type="RefSeq" id="WP_272751931.1">
    <property type="nucleotide sequence ID" value="NZ_JAQQLF010000011.1"/>
</dbReference>
<accession>A0ABT5IYG0</accession>
<feature type="transmembrane region" description="Helical" evidence="13">
    <location>
        <begin position="276"/>
        <end position="294"/>
    </location>
</feature>
<keyword evidence="9 13" id="KW-1133">Transmembrane helix</keyword>
<evidence type="ECO:0000256" key="11">
    <source>
        <dbReference type="ARBA" id="ARBA00023136"/>
    </source>
</evidence>
<feature type="transmembrane region" description="Helical" evidence="13">
    <location>
        <begin position="39"/>
        <end position="58"/>
    </location>
</feature>
<evidence type="ECO:0000256" key="6">
    <source>
        <dbReference type="ARBA" id="ARBA00022538"/>
    </source>
</evidence>
<keyword evidence="7 13" id="KW-0812">Transmembrane</keyword>
<evidence type="ECO:0000256" key="5">
    <source>
        <dbReference type="ARBA" id="ARBA00022519"/>
    </source>
</evidence>
<evidence type="ECO:0000256" key="1">
    <source>
        <dbReference type="ARBA" id="ARBA00004429"/>
    </source>
</evidence>
<evidence type="ECO:0000256" key="3">
    <source>
        <dbReference type="ARBA" id="ARBA00022448"/>
    </source>
</evidence>
<comment type="subcellular location">
    <subcellularLocation>
        <location evidence="1 12">Cell inner membrane</location>
        <topology evidence="1 12">Multi-pass membrane protein</topology>
    </subcellularLocation>
</comment>
<dbReference type="InterPro" id="IPR003445">
    <property type="entry name" value="Cat_transpt"/>
</dbReference>
<comment type="caution">
    <text evidence="14">The sequence shown here is derived from an EMBL/GenBank/DDBJ whole genome shotgun (WGS) entry which is preliminary data.</text>
</comment>
<feature type="transmembrane region" description="Helical" evidence="13">
    <location>
        <begin position="396"/>
        <end position="415"/>
    </location>
</feature>
<feature type="transmembrane region" description="Helical" evidence="13">
    <location>
        <begin position="185"/>
        <end position="203"/>
    </location>
</feature>
<dbReference type="Pfam" id="PF02386">
    <property type="entry name" value="TrkH"/>
    <property type="match status" value="1"/>
</dbReference>
<keyword evidence="4 12" id="KW-1003">Cell membrane</keyword>
<dbReference type="NCBIfam" id="TIGR00933">
    <property type="entry name" value="2a38"/>
    <property type="match status" value="1"/>
</dbReference>
<keyword evidence="6 12" id="KW-0633">Potassium transport</keyword>
<dbReference type="Proteomes" id="UP001219956">
    <property type="component" value="Unassembled WGS sequence"/>
</dbReference>
<organism evidence="14 15">
    <name type="scientific">Vogesella aquatica</name>
    <dbReference type="NCBI Taxonomy" id="2984206"/>
    <lineage>
        <taxon>Bacteria</taxon>
        <taxon>Pseudomonadati</taxon>
        <taxon>Pseudomonadota</taxon>
        <taxon>Betaproteobacteria</taxon>
        <taxon>Neisseriales</taxon>
        <taxon>Chromobacteriaceae</taxon>
        <taxon>Vogesella</taxon>
    </lineage>
</organism>
<evidence type="ECO:0000313" key="15">
    <source>
        <dbReference type="Proteomes" id="UP001219956"/>
    </source>
</evidence>
<evidence type="ECO:0000313" key="14">
    <source>
        <dbReference type="EMBL" id="MDC7717615.1"/>
    </source>
</evidence>
<keyword evidence="8 12" id="KW-0630">Potassium</keyword>
<evidence type="ECO:0000256" key="12">
    <source>
        <dbReference type="PIRNR" id="PIRNR006247"/>
    </source>
</evidence>
<evidence type="ECO:0000256" key="13">
    <source>
        <dbReference type="SAM" id="Phobius"/>
    </source>
</evidence>
<evidence type="ECO:0000256" key="2">
    <source>
        <dbReference type="ARBA" id="ARBA00009137"/>
    </source>
</evidence>
<keyword evidence="15" id="KW-1185">Reference proteome</keyword>
<keyword evidence="11 12" id="KW-0472">Membrane</keyword>